<dbReference type="EC" id="5.4.1.2" evidence="7"/>
<feature type="region of interest" description="Disordered" evidence="5">
    <location>
        <begin position="90"/>
        <end position="123"/>
    </location>
</feature>
<gene>
    <name evidence="7" type="ordered locus">FRAAL3733</name>
</gene>
<dbReference type="EMBL" id="CT573213">
    <property type="protein sequence ID" value="CAJ62376.1"/>
    <property type="molecule type" value="Genomic_DNA"/>
</dbReference>
<accession>Q0RJD6</accession>
<dbReference type="Gene3D" id="3.40.50.10230">
    <property type="entry name" value="Cobalamin biosynthesis CobH/CbiC, precorrin-8X methylmutase"/>
    <property type="match status" value="2"/>
</dbReference>
<dbReference type="SUPFAM" id="SSF63965">
    <property type="entry name" value="Precorrin-8X methylmutase CbiC/CobH"/>
    <property type="match status" value="1"/>
</dbReference>
<dbReference type="Proteomes" id="UP000000657">
    <property type="component" value="Chromosome"/>
</dbReference>
<comment type="similarity">
    <text evidence="2">Belongs to the CobH/CbiC family.</text>
</comment>
<dbReference type="PANTHER" id="PTHR43588">
    <property type="entry name" value="COBALT-PRECORRIN-8 METHYLMUTASE"/>
    <property type="match status" value="1"/>
</dbReference>
<dbReference type="UniPathway" id="UPA00148"/>
<organism evidence="7 8">
    <name type="scientific">Frankia alni (strain DSM 45986 / CECT 9034 / ACN14a)</name>
    <dbReference type="NCBI Taxonomy" id="326424"/>
    <lineage>
        <taxon>Bacteria</taxon>
        <taxon>Bacillati</taxon>
        <taxon>Actinomycetota</taxon>
        <taxon>Actinomycetes</taxon>
        <taxon>Frankiales</taxon>
        <taxon>Frankiaceae</taxon>
        <taxon>Frankia</taxon>
    </lineage>
</organism>
<feature type="compositionally biased region" description="Basic and acidic residues" evidence="5">
    <location>
        <begin position="92"/>
        <end position="114"/>
    </location>
</feature>
<dbReference type="InterPro" id="IPR036588">
    <property type="entry name" value="CobH/CbiC_sf"/>
</dbReference>
<feature type="domain" description="Cobalamin biosynthesis precorrin-8X methylmutase CobH/CbiC" evidence="6">
    <location>
        <begin position="18"/>
        <end position="91"/>
    </location>
</feature>
<dbReference type="HOGENOM" id="CLU_084703_0_0_11"/>
<name>Q0RJD6_FRAAA</name>
<evidence type="ECO:0000256" key="5">
    <source>
        <dbReference type="SAM" id="MobiDB-lite"/>
    </source>
</evidence>
<evidence type="ECO:0000256" key="1">
    <source>
        <dbReference type="ARBA" id="ARBA00004953"/>
    </source>
</evidence>
<evidence type="ECO:0000313" key="8">
    <source>
        <dbReference type="Proteomes" id="UP000000657"/>
    </source>
</evidence>
<comment type="pathway">
    <text evidence="1">Cofactor biosynthesis; adenosylcobalamin biosynthesis.</text>
</comment>
<protein>
    <submittedName>
        <fullName evidence="7">Precorrin-8X methylmutase (CobH-like)</fullName>
        <ecNumber evidence="7">5.4.1.2</ecNumber>
    </submittedName>
</protein>
<feature type="domain" description="Cobalamin biosynthesis precorrin-8X methylmutase CobH/CbiC" evidence="6">
    <location>
        <begin position="128"/>
        <end position="238"/>
    </location>
</feature>
<dbReference type="GO" id="GO:0016993">
    <property type="term" value="F:precorrin-8X methylmutase activity"/>
    <property type="evidence" value="ECO:0007669"/>
    <property type="project" value="InterPro"/>
</dbReference>
<evidence type="ECO:0000259" key="6">
    <source>
        <dbReference type="Pfam" id="PF02570"/>
    </source>
</evidence>
<dbReference type="KEGG" id="fal:FRAAL3733"/>
<dbReference type="STRING" id="326424.FRAAL3733"/>
<keyword evidence="8" id="KW-1185">Reference proteome</keyword>
<reference evidence="7 8" key="1">
    <citation type="journal article" date="2007" name="Genome Res.">
        <title>Genome characteristics of facultatively symbiotic Frankia sp. strains reflect host range and host plant biogeography.</title>
        <authorList>
            <person name="Normand P."/>
            <person name="Lapierre P."/>
            <person name="Tisa L.S."/>
            <person name="Gogarten J.P."/>
            <person name="Alloisio N."/>
            <person name="Bagnarol E."/>
            <person name="Bassi C.A."/>
            <person name="Berry A.M."/>
            <person name="Bickhart D.M."/>
            <person name="Choisne N."/>
            <person name="Couloux A."/>
            <person name="Cournoyer B."/>
            <person name="Cruveiller S."/>
            <person name="Daubin V."/>
            <person name="Demange N."/>
            <person name="Francino M.P."/>
            <person name="Goltsman E."/>
            <person name="Huang Y."/>
            <person name="Kopp O.R."/>
            <person name="Labarre L."/>
            <person name="Lapidus A."/>
            <person name="Lavire C."/>
            <person name="Marechal J."/>
            <person name="Martinez M."/>
            <person name="Mastronunzio J.E."/>
            <person name="Mullin B.C."/>
            <person name="Niemann J."/>
            <person name="Pujic P."/>
            <person name="Rawnsley T."/>
            <person name="Rouy Z."/>
            <person name="Schenowitz C."/>
            <person name="Sellstedt A."/>
            <person name="Tavares F."/>
            <person name="Tomkins J.P."/>
            <person name="Vallenet D."/>
            <person name="Valverde C."/>
            <person name="Wall L.G."/>
            <person name="Wang Y."/>
            <person name="Medigue C."/>
            <person name="Benson D.R."/>
        </authorList>
    </citation>
    <scope>NUCLEOTIDE SEQUENCE [LARGE SCALE GENOMIC DNA]</scope>
    <source>
        <strain evidence="8">DSM 45986 / CECT 9034 / ACN14a</strain>
    </source>
</reference>
<dbReference type="PANTHER" id="PTHR43588:SF1">
    <property type="entry name" value="COBALT-PRECORRIN-8 METHYLMUTASE"/>
    <property type="match status" value="1"/>
</dbReference>
<dbReference type="GO" id="GO:0009236">
    <property type="term" value="P:cobalamin biosynthetic process"/>
    <property type="evidence" value="ECO:0007669"/>
    <property type="project" value="UniProtKB-UniPathway"/>
</dbReference>
<evidence type="ECO:0000256" key="3">
    <source>
        <dbReference type="ARBA" id="ARBA00022573"/>
    </source>
</evidence>
<evidence type="ECO:0000256" key="4">
    <source>
        <dbReference type="ARBA" id="ARBA00023235"/>
    </source>
</evidence>
<dbReference type="Pfam" id="PF02570">
    <property type="entry name" value="CbiC"/>
    <property type="match status" value="2"/>
</dbReference>
<sequence>MTGGIVTRREPTGAVDPVERMSYAVVRARLDTSGLPRLTRAVLERVVHASADVRYADDLVCREDDLRAGVAALRSGVALVTDVAMTALGLADDPRRPPDPDPHAHPPPHTHADSAGDAGGGAGAHLAGRPVVCSVGRADPAVARRDDLSRPAVGMALSVDEVGPGAVYVIGAAPSALEELLSLADVARPAFVVGLPVGFVGSVEAKMGLRDSGIPAVSNRSARGGPAVAAAAVHALLHTLVPD</sequence>
<dbReference type="InterPro" id="IPR003722">
    <property type="entry name" value="Cbl_synth_CobH/CbiC"/>
</dbReference>
<proteinExistence type="inferred from homology"/>
<dbReference type="eggNOG" id="COG2082">
    <property type="taxonomic scope" value="Bacteria"/>
</dbReference>
<keyword evidence="3" id="KW-0169">Cobalamin biosynthesis</keyword>
<keyword evidence="4 7" id="KW-0413">Isomerase</keyword>
<evidence type="ECO:0000313" key="7">
    <source>
        <dbReference type="EMBL" id="CAJ62376.1"/>
    </source>
</evidence>
<evidence type="ECO:0000256" key="2">
    <source>
        <dbReference type="ARBA" id="ARBA00009774"/>
    </source>
</evidence>
<dbReference type="AlphaFoldDB" id="Q0RJD6"/>